<dbReference type="EMBL" id="BK014678">
    <property type="protein sequence ID" value="DAD67498.1"/>
    <property type="molecule type" value="Genomic_DNA"/>
</dbReference>
<protein>
    <submittedName>
        <fullName evidence="1">Uncharacterized protein</fullName>
    </submittedName>
</protein>
<proteinExistence type="predicted"/>
<name>A0A8S5LC08_9CAUD</name>
<evidence type="ECO:0000313" key="1">
    <source>
        <dbReference type="EMBL" id="DAD67498.1"/>
    </source>
</evidence>
<accession>A0A8S5LC08</accession>
<sequence>MNDSKIFGKTERLNTTCKVEIFCPKQRLILLFRPVTYICGAKGEIYRAQ</sequence>
<reference evidence="1" key="1">
    <citation type="journal article" date="2021" name="Proc. Natl. Acad. Sci. U.S.A.">
        <title>A Catalog of Tens of Thousands of Viruses from Human Metagenomes Reveals Hidden Associations with Chronic Diseases.</title>
        <authorList>
            <person name="Tisza M.J."/>
            <person name="Buck C.B."/>
        </authorList>
    </citation>
    <scope>NUCLEOTIDE SEQUENCE</scope>
    <source>
        <strain evidence="1">Cttdo1</strain>
    </source>
</reference>
<organism evidence="1">
    <name type="scientific">Siphoviridae sp. cttdo1</name>
    <dbReference type="NCBI Taxonomy" id="2823606"/>
    <lineage>
        <taxon>Viruses</taxon>
        <taxon>Duplodnaviria</taxon>
        <taxon>Heunggongvirae</taxon>
        <taxon>Uroviricota</taxon>
        <taxon>Caudoviricetes</taxon>
    </lineage>
</organism>